<dbReference type="InterPro" id="IPR025877">
    <property type="entry name" value="MobA-like_NTP_Trfase"/>
</dbReference>
<dbReference type="Pfam" id="PF12804">
    <property type="entry name" value="NTP_transf_3"/>
    <property type="match status" value="1"/>
</dbReference>
<dbReference type="KEGG" id="rbe:RBE_0567"/>
<dbReference type="PANTHER" id="PTHR43584:SF3">
    <property type="entry name" value="BIFUNCTIONAL PROTEIN GLMU"/>
    <property type="match status" value="1"/>
</dbReference>
<comment type="similarity">
    <text evidence="1">In the C-terminal section; belongs to the transferase hexapeptide repeat family.</text>
</comment>
<evidence type="ECO:0000256" key="7">
    <source>
        <dbReference type="ARBA" id="ARBA00048247"/>
    </source>
</evidence>
<evidence type="ECO:0000313" key="12">
    <source>
        <dbReference type="Proteomes" id="UP000001951"/>
    </source>
</evidence>
<comment type="function">
    <text evidence="9">Catalyzes the last two sequential reactions in the de novo biosynthetic pathway for UDP-N-acetylglucosamine (UDP-GlcNAc). The C-terminal domain catalyzes the transfer of acetyl group from acetyl coenzyme A to glucosamine-1-phosphate (GlcN-1-P) to produce N-acetylglucosamine-1-phosphate (GlcNAc-1-P), which is converted into UDP-GlcNAc by the transfer of uridine 5-monophosphate (from uridine 5-triphosphate), a reaction catalyzed by the N-terminal domain.</text>
</comment>
<evidence type="ECO:0000256" key="8">
    <source>
        <dbReference type="ARBA" id="ARBA00048493"/>
    </source>
</evidence>
<gene>
    <name evidence="11" type="primary">glmU</name>
    <name evidence="11" type="ordered locus">RBE_0567</name>
</gene>
<keyword evidence="3 11" id="KW-0808">Transferase</keyword>
<keyword evidence="6" id="KW-0012">Acyltransferase</keyword>
<dbReference type="CDD" id="cd02540">
    <property type="entry name" value="GT2_GlmU_N_bac"/>
    <property type="match status" value="1"/>
</dbReference>
<dbReference type="Gene3D" id="3.90.550.10">
    <property type="entry name" value="Spore Coat Polysaccharide Biosynthesis Protein SpsA, Chain A"/>
    <property type="match status" value="1"/>
</dbReference>
<name>Q1RJ16_RICBR</name>
<dbReference type="eggNOG" id="COG1207">
    <property type="taxonomic scope" value="Bacteria"/>
</dbReference>
<evidence type="ECO:0000256" key="2">
    <source>
        <dbReference type="ARBA" id="ARBA00007947"/>
    </source>
</evidence>
<dbReference type="GO" id="GO:0019134">
    <property type="term" value="F:glucosamine-1-phosphate N-acetyltransferase activity"/>
    <property type="evidence" value="ECO:0007669"/>
    <property type="project" value="UniProtKB-EC"/>
</dbReference>
<dbReference type="PANTHER" id="PTHR43584">
    <property type="entry name" value="NUCLEOTIDYL TRANSFERASE"/>
    <property type="match status" value="1"/>
</dbReference>
<organism evidence="11 12">
    <name type="scientific">Rickettsia bellii (strain RML369-C)</name>
    <dbReference type="NCBI Taxonomy" id="336407"/>
    <lineage>
        <taxon>Bacteria</taxon>
        <taxon>Pseudomonadati</taxon>
        <taxon>Pseudomonadota</taxon>
        <taxon>Alphaproteobacteria</taxon>
        <taxon>Rickettsiales</taxon>
        <taxon>Rickettsiaceae</taxon>
        <taxon>Rickettsieae</taxon>
        <taxon>Rickettsia</taxon>
        <taxon>belli group</taxon>
    </lineage>
</organism>
<evidence type="ECO:0000313" key="11">
    <source>
        <dbReference type="EMBL" id="ABE04648.1"/>
    </source>
</evidence>
<dbReference type="InterPro" id="IPR029044">
    <property type="entry name" value="Nucleotide-diphossugar_trans"/>
</dbReference>
<dbReference type="InterPro" id="IPR050065">
    <property type="entry name" value="GlmU-like"/>
</dbReference>
<reference evidence="11 12" key="1">
    <citation type="journal article" date="2006" name="PLoS Genet.">
        <title>Genome sequence of Rickettsia bellii illuminates the role of amoebae in gene exchanges between intracellular pathogens.</title>
        <authorList>
            <person name="Ogata H."/>
            <person name="La Scola B."/>
            <person name="Audic S."/>
            <person name="Renesto P."/>
            <person name="Blanc G."/>
            <person name="Robert C."/>
            <person name="Fournier P.-E."/>
            <person name="Claverie J.-M."/>
            <person name="Raoult D."/>
        </authorList>
    </citation>
    <scope>NUCLEOTIDE SEQUENCE [LARGE SCALE GENOMIC DNA]</scope>
    <source>
        <strain evidence="11 12">RML369-C</strain>
    </source>
</reference>
<dbReference type="EC" id="2.7.7.23" evidence="11"/>
<evidence type="ECO:0000256" key="3">
    <source>
        <dbReference type="ARBA" id="ARBA00022679"/>
    </source>
</evidence>
<accession>Q1RJ16</accession>
<dbReference type="HOGENOM" id="CLU_029499_15_0_5"/>
<protein>
    <submittedName>
        <fullName evidence="11">UDP-N-acetylglucosamine pyrophosphorylase</fullName>
        <ecNumber evidence="11">2.7.7.23</ecNumber>
    </submittedName>
</protein>
<dbReference type="EMBL" id="CP000087">
    <property type="protein sequence ID" value="ABE04648.1"/>
    <property type="molecule type" value="Genomic_DNA"/>
</dbReference>
<evidence type="ECO:0000256" key="1">
    <source>
        <dbReference type="ARBA" id="ARBA00007707"/>
    </source>
</evidence>
<evidence type="ECO:0000256" key="5">
    <source>
        <dbReference type="ARBA" id="ARBA00022842"/>
    </source>
</evidence>
<keyword evidence="4 11" id="KW-0548">Nucleotidyltransferase</keyword>
<proteinExistence type="inferred from homology"/>
<evidence type="ECO:0000256" key="4">
    <source>
        <dbReference type="ARBA" id="ARBA00022695"/>
    </source>
</evidence>
<comment type="similarity">
    <text evidence="2">In the N-terminal section; belongs to the N-acetylglucosamine-1-phosphate uridyltransferase family.</text>
</comment>
<evidence type="ECO:0000259" key="10">
    <source>
        <dbReference type="Pfam" id="PF12804"/>
    </source>
</evidence>
<keyword evidence="5" id="KW-0460">Magnesium</keyword>
<sequence>MCREFSVITNYQMKFTRFYKAVMNNMQIIILAAGKGSRMESDLPKVMHEVGGVPMLETVLNNSLKVTDDVVIVYSEDLKKYLTPYENMCRFALQKEPKGTAHATHAAIDLIDENKTILVLYGDHPFITPELMNELVEYLNFSNASLVTLCFERDDPAFYGRISIDQNGEFLEIIEYKNATEEQKKIKLCNSGIMAFNPGILNEYLPLFANDSRDNKEVYLTELVKLCKDNGKKVSYLLSDNHDLIVGVNTKNELLEANNIFSNNK</sequence>
<dbReference type="SUPFAM" id="SSF53448">
    <property type="entry name" value="Nucleotide-diphospho-sugar transferases"/>
    <property type="match status" value="1"/>
</dbReference>
<evidence type="ECO:0000256" key="9">
    <source>
        <dbReference type="ARBA" id="ARBA00049628"/>
    </source>
</evidence>
<evidence type="ECO:0000256" key="6">
    <source>
        <dbReference type="ARBA" id="ARBA00023315"/>
    </source>
</evidence>
<feature type="domain" description="MobA-like NTP transferase" evidence="10">
    <location>
        <begin position="29"/>
        <end position="161"/>
    </location>
</feature>
<comment type="catalytic activity">
    <reaction evidence="8">
        <text>N-acetyl-alpha-D-glucosamine 1-phosphate + UTP + H(+) = UDP-N-acetyl-alpha-D-glucosamine + diphosphate</text>
        <dbReference type="Rhea" id="RHEA:13509"/>
        <dbReference type="ChEBI" id="CHEBI:15378"/>
        <dbReference type="ChEBI" id="CHEBI:33019"/>
        <dbReference type="ChEBI" id="CHEBI:46398"/>
        <dbReference type="ChEBI" id="CHEBI:57705"/>
        <dbReference type="ChEBI" id="CHEBI:57776"/>
        <dbReference type="EC" id="2.7.7.23"/>
    </reaction>
</comment>
<dbReference type="AlphaFoldDB" id="Q1RJ16"/>
<dbReference type="GO" id="GO:0003977">
    <property type="term" value="F:UDP-N-acetylglucosamine diphosphorylase activity"/>
    <property type="evidence" value="ECO:0007669"/>
    <property type="project" value="UniProtKB-EC"/>
</dbReference>
<comment type="catalytic activity">
    <reaction evidence="7">
        <text>alpha-D-glucosamine 1-phosphate + acetyl-CoA = N-acetyl-alpha-D-glucosamine 1-phosphate + CoA + H(+)</text>
        <dbReference type="Rhea" id="RHEA:13725"/>
        <dbReference type="ChEBI" id="CHEBI:15378"/>
        <dbReference type="ChEBI" id="CHEBI:57287"/>
        <dbReference type="ChEBI" id="CHEBI:57288"/>
        <dbReference type="ChEBI" id="CHEBI:57776"/>
        <dbReference type="ChEBI" id="CHEBI:58516"/>
        <dbReference type="EC" id="2.3.1.157"/>
    </reaction>
</comment>
<dbReference type="Proteomes" id="UP000001951">
    <property type="component" value="Chromosome"/>
</dbReference>